<name>A0A9Q0GSV7_9MAGN</name>
<dbReference type="OrthoDB" id="745018at2759"/>
<accession>A0A9Q0GSV7</accession>
<dbReference type="InterPro" id="IPR055315">
    <property type="entry name" value="Cramped-like"/>
</dbReference>
<dbReference type="GO" id="GO:0003682">
    <property type="term" value="F:chromatin binding"/>
    <property type="evidence" value="ECO:0007669"/>
    <property type="project" value="InterPro"/>
</dbReference>
<feature type="compositionally biased region" description="Polar residues" evidence="1">
    <location>
        <begin position="17"/>
        <end position="40"/>
    </location>
</feature>
<proteinExistence type="predicted"/>
<sequence length="472" mass="51322">MKTAGKQRRNKDKASLKRTTTIGNSSSRGKTSAKRTGQQQCKSAHEMCHLSGKNECSLAGKDEDLVSSKTTQALGQPSPDKVSISEATNNVPEQGQTLKPSVKFKVQLFPIDELTRLGLEKDGYNPHLELTLKAQKKIHSVMKHLNKKWGSSSIAVGDLMLFPDSIRLENLAVSKRWTLKDVDSSAADVYTVIGKPSIFRLRYGWFSNLEPENLRLHLISSSFEDCLRSDSIQKGFSKNVNTMEGETQVCKDDMRTNKGVTLSSLAWADSLTNISIGGLLSEASLQSNADCCDPVPIGNDLCMQQVAFSSDSFDVAISNLIRGRAQGLRLSSNGSHSSLLDAEETCHAFSFQKLYSGSAPAGSCNQDGNFKSFKISNLIEVGYQAEPSRELALQAPKDDLLPQTQRVNNVEISLGLADIKWTDSLGPFDLGLSSSQQLISGDTVSLSGFIGSSLDAFQNCSFFSRDGKVPST</sequence>
<feature type="region of interest" description="Disordered" evidence="1">
    <location>
        <begin position="1"/>
        <end position="40"/>
    </location>
</feature>
<dbReference type="GO" id="GO:0005634">
    <property type="term" value="C:nucleus"/>
    <property type="evidence" value="ECO:0007669"/>
    <property type="project" value="TreeGrafter"/>
</dbReference>
<evidence type="ECO:0000313" key="3">
    <source>
        <dbReference type="Proteomes" id="UP001141806"/>
    </source>
</evidence>
<comment type="caution">
    <text evidence="2">The sequence shown here is derived from an EMBL/GenBank/DDBJ whole genome shotgun (WGS) entry which is preliminary data.</text>
</comment>
<organism evidence="2 3">
    <name type="scientific">Protea cynaroides</name>
    <dbReference type="NCBI Taxonomy" id="273540"/>
    <lineage>
        <taxon>Eukaryota</taxon>
        <taxon>Viridiplantae</taxon>
        <taxon>Streptophyta</taxon>
        <taxon>Embryophyta</taxon>
        <taxon>Tracheophyta</taxon>
        <taxon>Spermatophyta</taxon>
        <taxon>Magnoliopsida</taxon>
        <taxon>Proteales</taxon>
        <taxon>Proteaceae</taxon>
        <taxon>Protea</taxon>
    </lineage>
</organism>
<protein>
    <recommendedName>
        <fullName evidence="4">TSL-kinase interacting protein 1</fullName>
    </recommendedName>
</protein>
<dbReference type="AlphaFoldDB" id="A0A9Q0GSV7"/>
<dbReference type="PANTHER" id="PTHR21677">
    <property type="entry name" value="CRAMPED PROTEIN"/>
    <property type="match status" value="1"/>
</dbReference>
<gene>
    <name evidence="2" type="ORF">NE237_029298</name>
</gene>
<dbReference type="GO" id="GO:0007389">
    <property type="term" value="P:pattern specification process"/>
    <property type="evidence" value="ECO:0007669"/>
    <property type="project" value="TreeGrafter"/>
</dbReference>
<dbReference type="EMBL" id="JAMYWD010000012">
    <property type="protein sequence ID" value="KAJ4952466.1"/>
    <property type="molecule type" value="Genomic_DNA"/>
</dbReference>
<evidence type="ECO:0000313" key="2">
    <source>
        <dbReference type="EMBL" id="KAJ4952466.1"/>
    </source>
</evidence>
<keyword evidence="3" id="KW-1185">Reference proteome</keyword>
<dbReference type="Proteomes" id="UP001141806">
    <property type="component" value="Unassembled WGS sequence"/>
</dbReference>
<evidence type="ECO:0008006" key="4">
    <source>
        <dbReference type="Google" id="ProtNLM"/>
    </source>
</evidence>
<dbReference type="PANTHER" id="PTHR21677:SF4">
    <property type="entry name" value="TSL-KINASE INTERACTING-LIKE PROTEIN"/>
    <property type="match status" value="1"/>
</dbReference>
<reference evidence="2" key="1">
    <citation type="journal article" date="2023" name="Plant J.">
        <title>The genome of the king protea, Protea cynaroides.</title>
        <authorList>
            <person name="Chang J."/>
            <person name="Duong T.A."/>
            <person name="Schoeman C."/>
            <person name="Ma X."/>
            <person name="Roodt D."/>
            <person name="Barker N."/>
            <person name="Li Z."/>
            <person name="Van de Peer Y."/>
            <person name="Mizrachi E."/>
        </authorList>
    </citation>
    <scope>NUCLEOTIDE SEQUENCE</scope>
    <source>
        <tissue evidence="2">Young leaves</tissue>
    </source>
</reference>
<feature type="compositionally biased region" description="Basic residues" evidence="1">
    <location>
        <begin position="1"/>
        <end position="11"/>
    </location>
</feature>
<evidence type="ECO:0000256" key="1">
    <source>
        <dbReference type="SAM" id="MobiDB-lite"/>
    </source>
</evidence>